<dbReference type="EMBL" id="RKMG01000014">
    <property type="protein sequence ID" value="RPA60501.1"/>
    <property type="molecule type" value="Genomic_DNA"/>
</dbReference>
<dbReference type="OrthoDB" id="9801207at2"/>
<evidence type="ECO:0000313" key="8">
    <source>
        <dbReference type="EMBL" id="RPA60501.1"/>
    </source>
</evidence>
<dbReference type="Gene3D" id="3.30.1130.10">
    <property type="match status" value="1"/>
</dbReference>
<dbReference type="PROSITE" id="PS00860">
    <property type="entry name" value="GTP_CYCLOHYDROL_1_2"/>
    <property type="match status" value="1"/>
</dbReference>
<evidence type="ECO:0000256" key="3">
    <source>
        <dbReference type="ARBA" id="ARBA00022563"/>
    </source>
</evidence>
<feature type="binding site" evidence="6">
    <location>
        <position position="75"/>
    </location>
    <ligand>
        <name>Zn(2+)</name>
        <dbReference type="ChEBI" id="CHEBI:29105"/>
    </ligand>
</feature>
<dbReference type="AlphaFoldDB" id="A0A3N4GMY0"/>
<evidence type="ECO:0000256" key="1">
    <source>
        <dbReference type="ARBA" id="ARBA00001052"/>
    </source>
</evidence>
<feature type="binding site" evidence="6">
    <location>
        <position position="147"/>
    </location>
    <ligand>
        <name>Zn(2+)</name>
        <dbReference type="ChEBI" id="CHEBI:29105"/>
    </ligand>
</feature>
<keyword evidence="5 6" id="KW-0342">GTP-binding</keyword>
<dbReference type="NCBIfam" id="NF006826">
    <property type="entry name" value="PRK09347.1-3"/>
    <property type="match status" value="1"/>
</dbReference>
<dbReference type="GO" id="GO:0003934">
    <property type="term" value="F:GTP cyclohydrolase I activity"/>
    <property type="evidence" value="ECO:0007669"/>
    <property type="project" value="UniProtKB-UniRule"/>
</dbReference>
<dbReference type="NCBIfam" id="TIGR00063">
    <property type="entry name" value="folE"/>
    <property type="match status" value="1"/>
</dbReference>
<dbReference type="PROSITE" id="PS00859">
    <property type="entry name" value="GTP_CYCLOHYDROL_1_1"/>
    <property type="match status" value="1"/>
</dbReference>
<evidence type="ECO:0000256" key="2">
    <source>
        <dbReference type="ARBA" id="ARBA00005080"/>
    </source>
</evidence>
<dbReference type="GO" id="GO:0006730">
    <property type="term" value="P:one-carbon metabolic process"/>
    <property type="evidence" value="ECO:0007669"/>
    <property type="project" value="UniProtKB-UniRule"/>
</dbReference>
<dbReference type="GO" id="GO:0008270">
    <property type="term" value="F:zinc ion binding"/>
    <property type="evidence" value="ECO:0007669"/>
    <property type="project" value="UniProtKB-UniRule"/>
</dbReference>
<keyword evidence="3 6" id="KW-0554">One-carbon metabolism</keyword>
<dbReference type="GO" id="GO:0005737">
    <property type="term" value="C:cytoplasm"/>
    <property type="evidence" value="ECO:0007669"/>
    <property type="project" value="TreeGrafter"/>
</dbReference>
<dbReference type="FunFam" id="1.10.286.10:FF:000001">
    <property type="entry name" value="GTP cyclohydrolase 1"/>
    <property type="match status" value="1"/>
</dbReference>
<evidence type="ECO:0000313" key="9">
    <source>
        <dbReference type="Proteomes" id="UP000273977"/>
    </source>
</evidence>
<evidence type="ECO:0000259" key="7">
    <source>
        <dbReference type="Pfam" id="PF01227"/>
    </source>
</evidence>
<dbReference type="GO" id="GO:0046654">
    <property type="term" value="P:tetrahydrofolate biosynthetic process"/>
    <property type="evidence" value="ECO:0007669"/>
    <property type="project" value="UniProtKB-UniRule"/>
</dbReference>
<dbReference type="Pfam" id="PF01227">
    <property type="entry name" value="GTP_cyclohydroI"/>
    <property type="match status" value="1"/>
</dbReference>
<gene>
    <name evidence="6 8" type="primary">folE</name>
    <name evidence="8" type="ORF">EF384_05325</name>
</gene>
<keyword evidence="9" id="KW-1185">Reference proteome</keyword>
<dbReference type="PANTHER" id="PTHR11109">
    <property type="entry name" value="GTP CYCLOHYDROLASE I"/>
    <property type="match status" value="1"/>
</dbReference>
<dbReference type="InterPro" id="IPR020602">
    <property type="entry name" value="GTP_CycHdrlase_I_dom"/>
</dbReference>
<evidence type="ECO:0000256" key="4">
    <source>
        <dbReference type="ARBA" id="ARBA00022801"/>
    </source>
</evidence>
<dbReference type="SUPFAM" id="SSF55620">
    <property type="entry name" value="Tetrahydrobiopterin biosynthesis enzymes-like"/>
    <property type="match status" value="1"/>
</dbReference>
<feature type="domain" description="GTP cyclohydrolase I" evidence="7">
    <location>
        <begin position="6"/>
        <end position="183"/>
    </location>
</feature>
<keyword evidence="6" id="KW-0479">Metal-binding</keyword>
<dbReference type="UniPathway" id="UPA00848">
    <property type="reaction ID" value="UER00151"/>
</dbReference>
<evidence type="ECO:0000256" key="5">
    <source>
        <dbReference type="ARBA" id="ARBA00023134"/>
    </source>
</evidence>
<dbReference type="NCBIfam" id="NF006825">
    <property type="entry name" value="PRK09347.1-2"/>
    <property type="match status" value="1"/>
</dbReference>
<proteinExistence type="inferred from homology"/>
<name>A0A3N4GMY0_9LACT</name>
<accession>A0A3N4GMY0</accession>
<comment type="subunit">
    <text evidence="6">Homopolymer.</text>
</comment>
<dbReference type="Proteomes" id="UP000273977">
    <property type="component" value="Unassembled WGS sequence"/>
</dbReference>
<dbReference type="GO" id="GO:0005525">
    <property type="term" value="F:GTP binding"/>
    <property type="evidence" value="ECO:0007669"/>
    <property type="project" value="UniProtKB-KW"/>
</dbReference>
<sequence>MDKERIARAVREILLAVGEDPDREGLQETPERVAKMYAEVFDGLNRDPKVHTEKTFAESASEFVLVKDIPFNSTCEHHLLPVIGQAHVAYIPNGGQVIGLSKLARIVEDYALRPQLQERLTNQVADILTNELGALGVFVVIEAEHMCMTIRGIKKPGSKTVTYASRGIYEDPTKRQEVLNMIRL</sequence>
<dbReference type="Gene3D" id="1.10.286.10">
    <property type="match status" value="1"/>
</dbReference>
<keyword evidence="6" id="KW-0547">Nucleotide-binding</keyword>
<keyword evidence="6" id="KW-0862">Zinc</keyword>
<comment type="caution">
    <text evidence="8">The sequence shown here is derived from an EMBL/GenBank/DDBJ whole genome shotgun (WGS) entry which is preliminary data.</text>
</comment>
<dbReference type="RefSeq" id="WP_123779987.1">
    <property type="nucleotide sequence ID" value="NZ_RKMG01000014.1"/>
</dbReference>
<comment type="catalytic activity">
    <reaction evidence="1 6">
        <text>GTP + H2O = 7,8-dihydroneopterin 3'-triphosphate + formate + H(+)</text>
        <dbReference type="Rhea" id="RHEA:17473"/>
        <dbReference type="ChEBI" id="CHEBI:15377"/>
        <dbReference type="ChEBI" id="CHEBI:15378"/>
        <dbReference type="ChEBI" id="CHEBI:15740"/>
        <dbReference type="ChEBI" id="CHEBI:37565"/>
        <dbReference type="ChEBI" id="CHEBI:58462"/>
        <dbReference type="EC" id="3.5.4.16"/>
    </reaction>
</comment>
<organism evidence="8 9">
    <name type="scientific">Aerococcus agrisoli</name>
    <dbReference type="NCBI Taxonomy" id="2487350"/>
    <lineage>
        <taxon>Bacteria</taxon>
        <taxon>Bacillati</taxon>
        <taxon>Bacillota</taxon>
        <taxon>Bacilli</taxon>
        <taxon>Lactobacillales</taxon>
        <taxon>Aerococcaceae</taxon>
        <taxon>Aerococcus</taxon>
    </lineage>
</organism>
<protein>
    <recommendedName>
        <fullName evidence="6">GTP cyclohydrolase 1</fullName>
        <ecNumber evidence="6">3.5.4.16</ecNumber>
    </recommendedName>
    <alternativeName>
        <fullName evidence="6">GTP cyclohydrolase I</fullName>
        <shortName evidence="6">GTP-CH-I</shortName>
    </alternativeName>
</protein>
<dbReference type="InterPro" id="IPR018234">
    <property type="entry name" value="GTP_CycHdrlase_I_CS"/>
</dbReference>
<dbReference type="InterPro" id="IPR043133">
    <property type="entry name" value="GTP-CH-I_C/QueF"/>
</dbReference>
<keyword evidence="4 6" id="KW-0378">Hydrolase</keyword>
<dbReference type="EC" id="3.5.4.16" evidence="6"/>
<dbReference type="PANTHER" id="PTHR11109:SF7">
    <property type="entry name" value="GTP CYCLOHYDROLASE 1"/>
    <property type="match status" value="1"/>
</dbReference>
<dbReference type="GO" id="GO:0006729">
    <property type="term" value="P:tetrahydrobiopterin biosynthetic process"/>
    <property type="evidence" value="ECO:0007669"/>
    <property type="project" value="TreeGrafter"/>
</dbReference>
<feature type="binding site" evidence="6">
    <location>
        <position position="78"/>
    </location>
    <ligand>
        <name>Zn(2+)</name>
        <dbReference type="ChEBI" id="CHEBI:29105"/>
    </ligand>
</feature>
<evidence type="ECO:0000256" key="6">
    <source>
        <dbReference type="HAMAP-Rule" id="MF_00223"/>
    </source>
</evidence>
<reference evidence="8 9" key="1">
    <citation type="submission" date="2018-11" db="EMBL/GenBank/DDBJ databases">
        <title>Aerococcus sp. SJQ22, whole genome shotgun sequence.</title>
        <authorList>
            <person name="Sun L."/>
            <person name="Gao X."/>
            <person name="Chen W."/>
            <person name="Huang K."/>
        </authorList>
    </citation>
    <scope>NUCLEOTIDE SEQUENCE [LARGE SCALE GENOMIC DNA]</scope>
    <source>
        <strain evidence="8 9">SJQ22</strain>
    </source>
</reference>
<comment type="pathway">
    <text evidence="2 6">Cofactor biosynthesis; 7,8-dihydroneopterin triphosphate biosynthesis; 7,8-dihydroneopterin triphosphate from GTP: step 1/1.</text>
</comment>
<dbReference type="HAMAP" id="MF_00223">
    <property type="entry name" value="FolE"/>
    <property type="match status" value="1"/>
</dbReference>
<dbReference type="FunFam" id="3.30.1130.10:FF:000001">
    <property type="entry name" value="GTP cyclohydrolase 1"/>
    <property type="match status" value="1"/>
</dbReference>
<comment type="similarity">
    <text evidence="6">Belongs to the GTP cyclohydrolase I family.</text>
</comment>
<dbReference type="InterPro" id="IPR001474">
    <property type="entry name" value="GTP_CycHdrlase_I"/>
</dbReference>
<dbReference type="InterPro" id="IPR043134">
    <property type="entry name" value="GTP-CH-I_N"/>
</dbReference>